<dbReference type="Pfam" id="PF06108">
    <property type="entry name" value="DUF952"/>
    <property type="match status" value="1"/>
</dbReference>
<accession>A0A397Q788</accession>
<dbReference type="AlphaFoldDB" id="A0A397Q788"/>
<dbReference type="PANTHER" id="PTHR34129:SF1">
    <property type="entry name" value="DUF952 DOMAIN-CONTAINING PROTEIN"/>
    <property type="match status" value="1"/>
</dbReference>
<gene>
    <name evidence="2" type="ORF">BXY53_1956</name>
</gene>
<dbReference type="RefSeq" id="WP_119061599.1">
    <property type="nucleotide sequence ID" value="NZ_QXDF01000001.1"/>
</dbReference>
<feature type="region of interest" description="Disordered" evidence="1">
    <location>
        <begin position="103"/>
        <end position="123"/>
    </location>
</feature>
<organism evidence="2 3">
    <name type="scientific">Dichotomicrobium thermohalophilum</name>
    <dbReference type="NCBI Taxonomy" id="933063"/>
    <lineage>
        <taxon>Bacteria</taxon>
        <taxon>Pseudomonadati</taxon>
        <taxon>Pseudomonadota</taxon>
        <taxon>Alphaproteobacteria</taxon>
        <taxon>Hyphomicrobiales</taxon>
        <taxon>Hyphomicrobiaceae</taxon>
        <taxon>Dichotomicrobium</taxon>
    </lineage>
</organism>
<proteinExistence type="predicted"/>
<sequence length="123" mass="13530">MSEIIYKLMKTYAWREAEAAGVYHGSADDERDGFIHFSTADQLPGTLAKHFAGQEGLTLVAVDAATLGDKLVWEPSRRGDLFPHLYDPLPTDAVLWTRSLPLNADGTHELPSDLPRRRGGATP</sequence>
<dbReference type="OrthoDB" id="9799937at2"/>
<protein>
    <submittedName>
        <fullName evidence="2">Uncharacterized protein (DUF952 family)</fullName>
    </submittedName>
</protein>
<evidence type="ECO:0000313" key="3">
    <source>
        <dbReference type="Proteomes" id="UP000266273"/>
    </source>
</evidence>
<dbReference type="EMBL" id="QXDF01000001">
    <property type="protein sequence ID" value="RIA56843.1"/>
    <property type="molecule type" value="Genomic_DNA"/>
</dbReference>
<dbReference type="InterPro" id="IPR009297">
    <property type="entry name" value="DUF952"/>
</dbReference>
<dbReference type="SUPFAM" id="SSF56399">
    <property type="entry name" value="ADP-ribosylation"/>
    <property type="match status" value="1"/>
</dbReference>
<reference evidence="2 3" key="1">
    <citation type="submission" date="2018-08" db="EMBL/GenBank/DDBJ databases">
        <title>Genomic Encyclopedia of Archaeal and Bacterial Type Strains, Phase II (KMG-II): from individual species to whole genera.</title>
        <authorList>
            <person name="Goeker M."/>
        </authorList>
    </citation>
    <scope>NUCLEOTIDE SEQUENCE [LARGE SCALE GENOMIC DNA]</scope>
    <source>
        <strain evidence="2 3">DSM 5002</strain>
    </source>
</reference>
<dbReference type="Gene3D" id="3.20.170.20">
    <property type="entry name" value="Protein of unknown function DUF952"/>
    <property type="match status" value="1"/>
</dbReference>
<comment type="caution">
    <text evidence="2">The sequence shown here is derived from an EMBL/GenBank/DDBJ whole genome shotgun (WGS) entry which is preliminary data.</text>
</comment>
<evidence type="ECO:0000313" key="2">
    <source>
        <dbReference type="EMBL" id="RIA56843.1"/>
    </source>
</evidence>
<evidence type="ECO:0000256" key="1">
    <source>
        <dbReference type="SAM" id="MobiDB-lite"/>
    </source>
</evidence>
<name>A0A397Q788_9HYPH</name>
<dbReference type="Proteomes" id="UP000266273">
    <property type="component" value="Unassembled WGS sequence"/>
</dbReference>
<keyword evidence="3" id="KW-1185">Reference proteome</keyword>
<feature type="compositionally biased region" description="Basic and acidic residues" evidence="1">
    <location>
        <begin position="106"/>
        <end position="116"/>
    </location>
</feature>
<dbReference type="PANTHER" id="PTHR34129">
    <property type="entry name" value="BLR1139 PROTEIN"/>
    <property type="match status" value="1"/>
</dbReference>